<dbReference type="AlphaFoldDB" id="A0A0F9FDB2"/>
<dbReference type="EMBL" id="LAZR01024048">
    <property type="protein sequence ID" value="KKL76426.1"/>
    <property type="molecule type" value="Genomic_DNA"/>
</dbReference>
<comment type="caution">
    <text evidence="2">The sequence shown here is derived from an EMBL/GenBank/DDBJ whole genome shotgun (WGS) entry which is preliminary data.</text>
</comment>
<gene>
    <name evidence="2" type="ORF">LCGC14_2044970</name>
</gene>
<name>A0A0F9FDB2_9ZZZZ</name>
<organism evidence="2">
    <name type="scientific">marine sediment metagenome</name>
    <dbReference type="NCBI Taxonomy" id="412755"/>
    <lineage>
        <taxon>unclassified sequences</taxon>
        <taxon>metagenomes</taxon>
        <taxon>ecological metagenomes</taxon>
    </lineage>
</organism>
<evidence type="ECO:0000256" key="1">
    <source>
        <dbReference type="SAM" id="Coils"/>
    </source>
</evidence>
<proteinExistence type="predicted"/>
<accession>A0A0F9FDB2</accession>
<reference evidence="2" key="1">
    <citation type="journal article" date="2015" name="Nature">
        <title>Complex archaea that bridge the gap between prokaryotes and eukaryotes.</title>
        <authorList>
            <person name="Spang A."/>
            <person name="Saw J.H."/>
            <person name="Jorgensen S.L."/>
            <person name="Zaremba-Niedzwiedzka K."/>
            <person name="Martijn J."/>
            <person name="Lind A.E."/>
            <person name="van Eijk R."/>
            <person name="Schleper C."/>
            <person name="Guy L."/>
            <person name="Ettema T.J."/>
        </authorList>
    </citation>
    <scope>NUCLEOTIDE SEQUENCE</scope>
</reference>
<feature type="coiled-coil region" evidence="1">
    <location>
        <begin position="74"/>
        <end position="101"/>
    </location>
</feature>
<protein>
    <submittedName>
        <fullName evidence="2">Uncharacterized protein</fullName>
    </submittedName>
</protein>
<sequence>MTKGIWLNSQQFILSATATNGGRMSKQTDNIDATKIRILKNLGGLRLEVHPLYKEMQEDILVLLAKIDADAKVIAEYEKFLQQYKDALGDEEDDNERLEKRIAEGRGAFTKWLGECPTCGVQPNFGEEINHWDSCKYNEWLKAGE</sequence>
<evidence type="ECO:0000313" key="2">
    <source>
        <dbReference type="EMBL" id="KKL76426.1"/>
    </source>
</evidence>
<keyword evidence="1" id="KW-0175">Coiled coil</keyword>